<evidence type="ECO:0000313" key="2">
    <source>
        <dbReference type="Proteomes" id="UP000464658"/>
    </source>
</evidence>
<sequence>MSRFRKNPTMDDLKRKTGKDEAVIRKSVKNLMSREDLRWDKEKKEWRFK</sequence>
<proteinExistence type="predicted"/>
<dbReference type="EMBL" id="AP021906">
    <property type="protein sequence ID" value="BBP87511.1"/>
    <property type="molecule type" value="Genomic_DNA"/>
</dbReference>
<dbReference type="Proteomes" id="UP000464658">
    <property type="component" value="Chromosome"/>
</dbReference>
<reference evidence="1 2" key="1">
    <citation type="submission" date="2019-12" db="EMBL/GenBank/DDBJ databases">
        <title>Full genome sequence of a Bacillus safensis strain isolated from commercially available natto in Indonesia.</title>
        <authorList>
            <person name="Yoshida M."/>
            <person name="Uomi M."/>
            <person name="Waturangi D."/>
            <person name="Ekaputri J.J."/>
            <person name="Setiamarga D.H.E."/>
        </authorList>
    </citation>
    <scope>NUCLEOTIDE SEQUENCE [LARGE SCALE GENOMIC DNA]</scope>
    <source>
        <strain evidence="1 2">IDN1</strain>
    </source>
</reference>
<dbReference type="AlphaFoldDB" id="A0A5S9M3G6"/>
<name>A0A5S9M3G6_BACIA</name>
<evidence type="ECO:0000313" key="1">
    <source>
        <dbReference type="EMBL" id="BBP87511.1"/>
    </source>
</evidence>
<evidence type="ECO:0008006" key="3">
    <source>
        <dbReference type="Google" id="ProtNLM"/>
    </source>
</evidence>
<protein>
    <recommendedName>
        <fullName evidence="3">Transcriptional regulator</fullName>
    </recommendedName>
</protein>
<gene>
    <name evidence="1" type="ORF">BsIDN1_11290</name>
</gene>
<accession>A0A5S9M3G6</accession>
<organism evidence="1 2">
    <name type="scientific">Bacillus safensis</name>
    <dbReference type="NCBI Taxonomy" id="561879"/>
    <lineage>
        <taxon>Bacteria</taxon>
        <taxon>Bacillati</taxon>
        <taxon>Bacillota</taxon>
        <taxon>Bacilli</taxon>
        <taxon>Bacillales</taxon>
        <taxon>Bacillaceae</taxon>
        <taxon>Bacillus</taxon>
    </lineage>
</organism>